<evidence type="ECO:0008006" key="4">
    <source>
        <dbReference type="Google" id="ProtNLM"/>
    </source>
</evidence>
<feature type="transmembrane region" description="Helical" evidence="1">
    <location>
        <begin position="421"/>
        <end position="440"/>
    </location>
</feature>
<feature type="transmembrane region" description="Helical" evidence="1">
    <location>
        <begin position="119"/>
        <end position="137"/>
    </location>
</feature>
<reference evidence="3" key="2">
    <citation type="submission" date="2019-02" db="EMBL/GenBank/DDBJ databases">
        <title>Granulicella sibirica sp. nov., a psychrotolerant acidobacterium isolated from an organic soil layer in forested tundra, West Siberia.</title>
        <authorList>
            <person name="Oshkin I.Y."/>
            <person name="Kulichevskaya I.S."/>
            <person name="Rijpstra W.I.C."/>
            <person name="Sinninghe Damste J.S."/>
            <person name="Rakitin A.L."/>
            <person name="Ravin N.V."/>
            <person name="Dedysh S.N."/>
        </authorList>
    </citation>
    <scope>NUCLEOTIDE SEQUENCE [LARGE SCALE GENOMIC DNA]</scope>
    <source>
        <strain evidence="3">AF10</strain>
    </source>
</reference>
<accession>A0A4Q0T8N1</accession>
<feature type="transmembrane region" description="Helical" evidence="1">
    <location>
        <begin position="149"/>
        <end position="169"/>
    </location>
</feature>
<feature type="transmembrane region" description="Helical" evidence="1">
    <location>
        <begin position="175"/>
        <end position="192"/>
    </location>
</feature>
<protein>
    <recommendedName>
        <fullName evidence="4">Glycosyltransferase RgtA/B/C/D-like domain-containing protein</fullName>
    </recommendedName>
</protein>
<evidence type="ECO:0000313" key="3">
    <source>
        <dbReference type="Proteomes" id="UP000289437"/>
    </source>
</evidence>
<comment type="caution">
    <text evidence="2">The sequence shown here is derived from an EMBL/GenBank/DDBJ whole genome shotgun (WGS) entry which is preliminary data.</text>
</comment>
<organism evidence="2 3">
    <name type="scientific">Granulicella sibirica</name>
    <dbReference type="NCBI Taxonomy" id="2479048"/>
    <lineage>
        <taxon>Bacteria</taxon>
        <taxon>Pseudomonadati</taxon>
        <taxon>Acidobacteriota</taxon>
        <taxon>Terriglobia</taxon>
        <taxon>Terriglobales</taxon>
        <taxon>Acidobacteriaceae</taxon>
        <taxon>Granulicella</taxon>
    </lineage>
</organism>
<reference evidence="2 3" key="1">
    <citation type="submission" date="2018-11" db="EMBL/GenBank/DDBJ databases">
        <authorList>
            <person name="Mardanov A.V."/>
            <person name="Ravin N.V."/>
            <person name="Dedysh S.N."/>
        </authorList>
    </citation>
    <scope>NUCLEOTIDE SEQUENCE [LARGE SCALE GENOMIC DNA]</scope>
    <source>
        <strain evidence="2 3">AF10</strain>
    </source>
</reference>
<feature type="transmembrane region" description="Helical" evidence="1">
    <location>
        <begin position="234"/>
        <end position="254"/>
    </location>
</feature>
<feature type="transmembrane region" description="Helical" evidence="1">
    <location>
        <begin position="394"/>
        <end position="414"/>
    </location>
</feature>
<name>A0A4Q0T8N1_9BACT</name>
<sequence length="450" mass="50112">MDRICSQGGHVISSLNARRTDRYASLIIAFLIFCSAAISVGMVWAPTHQERLQSIFDLGYFVGPTTQSLLQDHGLLVCFDQLRGPTDALCFHSARMPVASIVLATGVKLFGDDPKRIDVAKTLVFLIPLWISFFFILRFVSKDRKAATLCGLILFLPLLASSLLVVITSMEVEEGYLYGLLTLALVLIVFPFRRSTMWAVCSAVILELIFLSKSSMLPAVAVLLLATLFHLRSWRLRMVITLLVALAPLSWAAYQHHVSGRYSVGTSLDGFNFHKGNNPDFLDRYPTTNARFDSFDPALNGNRYFPNEWAFNDYHLSAGRAFALSRPTYTLIGLWRKFSYLFFSLNSFTATRMSRIPALLTLAGVLTFRLILWSAVALSLFALVTKAGQLRSAALTYLLLLSAYSLPYLVGFGFMRHAVVLAYPSAVFCTFYVYVVRAGANGYRLSSLAS</sequence>
<keyword evidence="1" id="KW-0472">Membrane</keyword>
<keyword evidence="1" id="KW-1133">Transmembrane helix</keyword>
<feature type="transmembrane region" description="Helical" evidence="1">
    <location>
        <begin position="23"/>
        <end position="45"/>
    </location>
</feature>
<dbReference type="Proteomes" id="UP000289437">
    <property type="component" value="Unassembled WGS sequence"/>
</dbReference>
<proteinExistence type="predicted"/>
<dbReference type="AlphaFoldDB" id="A0A4Q0T8N1"/>
<feature type="transmembrane region" description="Helical" evidence="1">
    <location>
        <begin position="204"/>
        <end position="228"/>
    </location>
</feature>
<evidence type="ECO:0000256" key="1">
    <source>
        <dbReference type="SAM" id="Phobius"/>
    </source>
</evidence>
<keyword evidence="3" id="KW-1185">Reference proteome</keyword>
<keyword evidence="1" id="KW-0812">Transmembrane</keyword>
<feature type="transmembrane region" description="Helical" evidence="1">
    <location>
        <begin position="358"/>
        <end position="382"/>
    </location>
</feature>
<dbReference type="EMBL" id="RDSM01000001">
    <property type="protein sequence ID" value="RXH58389.1"/>
    <property type="molecule type" value="Genomic_DNA"/>
</dbReference>
<evidence type="ECO:0000313" key="2">
    <source>
        <dbReference type="EMBL" id="RXH58389.1"/>
    </source>
</evidence>
<gene>
    <name evidence="2" type="ORF">GRAN_1699</name>
</gene>